<feature type="transmembrane region" description="Helical" evidence="2">
    <location>
        <begin position="474"/>
        <end position="493"/>
    </location>
</feature>
<gene>
    <name evidence="6" type="ORF">P0Y65_12530</name>
</gene>
<feature type="compositionally biased region" description="Gly residues" evidence="1">
    <location>
        <begin position="620"/>
        <end position="640"/>
    </location>
</feature>
<name>A0AAJ5VRV3_9HYPH</name>
<accession>A0AAJ5VRV3</accession>
<evidence type="ECO:0000259" key="5">
    <source>
        <dbReference type="Pfam" id="PF20990"/>
    </source>
</evidence>
<feature type="transmembrane region" description="Helical" evidence="2">
    <location>
        <begin position="413"/>
        <end position="432"/>
    </location>
</feature>
<sequence length="640" mass="68569">MRLVLRSLAVLLLGLLLALPALAREEIRQFNSDVVLATDGTVTVTETLEVNAEGVEIRRGIYRDIPVVMQGSDGGKVRPELDVQSVQRDGRDEIFRVERMGNFQRIWIGNPDEFISRGSHRFVIRYTLTRMARSFEDHDELYWNATGNYWIFPILQASANVTLPDGAVISNLAGYTGEVGSTEQAVAIKRISDTRASFRASRALGAGEGMTIAVAFNKGVIAFPTGLAALQQRLGDLSEVILPLIAALIAIAYNALAWLRVGRDPARGTIIPLFHPPKDFSSPLVNYVHKWGFDNSGWTALTAAIFDLGVKGLVVIDNADDKLKIEATGKQPEDALASGEKLLFDYLSTQGKLTIDKTSGPQIARKRGEFTRAIQSENRTLWFRNNVGFSLLGVALGILLLAGMVALDVLTPEWLIGAVVIGIVGGVAIAAISSFRKGIKFSNFFLIFWAGVFLFNMGSALLDTFSSVEINTGAIAAISIILVTIVFAALMRAPTLQGRKVMDQIDGLKMYIETAEKERMNMAGVPPMTVSRFERMLPYAIALGVEKPWSEHFEAELSRHAVEGVSGSYQPYWYRGSGSPGSATRSASSMTNAVSAAAASMTAAMVAAQPVQASSSGFSSSGGGGGFSGGGGGGGGGGGW</sequence>
<evidence type="ECO:0000256" key="3">
    <source>
        <dbReference type="SAM" id="SignalP"/>
    </source>
</evidence>
<proteinExistence type="predicted"/>
<dbReference type="InterPro" id="IPR048389">
    <property type="entry name" value="YciQ-like_C"/>
</dbReference>
<feature type="region of interest" description="Disordered" evidence="1">
    <location>
        <begin position="614"/>
        <end position="640"/>
    </location>
</feature>
<dbReference type="EMBL" id="CP119312">
    <property type="protein sequence ID" value="WEK03031.1"/>
    <property type="molecule type" value="Genomic_DNA"/>
</dbReference>
<keyword evidence="2" id="KW-1133">Transmembrane helix</keyword>
<dbReference type="Proteomes" id="UP001217476">
    <property type="component" value="Chromosome"/>
</dbReference>
<feature type="signal peptide" evidence="3">
    <location>
        <begin position="1"/>
        <end position="23"/>
    </location>
</feature>
<evidence type="ECO:0000259" key="4">
    <source>
        <dbReference type="Pfam" id="PF09972"/>
    </source>
</evidence>
<feature type="domain" description="DUF2207" evidence="4">
    <location>
        <begin position="26"/>
        <end position="216"/>
    </location>
</feature>
<dbReference type="Pfam" id="PF09972">
    <property type="entry name" value="DUF2207"/>
    <property type="match status" value="1"/>
</dbReference>
<evidence type="ECO:0000256" key="1">
    <source>
        <dbReference type="SAM" id="MobiDB-lite"/>
    </source>
</evidence>
<evidence type="ECO:0000256" key="2">
    <source>
        <dbReference type="SAM" id="Phobius"/>
    </source>
</evidence>
<keyword evidence="3" id="KW-0732">Signal</keyword>
<evidence type="ECO:0000313" key="6">
    <source>
        <dbReference type="EMBL" id="WEK03031.1"/>
    </source>
</evidence>
<organism evidence="6 7">
    <name type="scientific">Candidatus Devosia phytovorans</name>
    <dbReference type="NCBI Taxonomy" id="3121372"/>
    <lineage>
        <taxon>Bacteria</taxon>
        <taxon>Pseudomonadati</taxon>
        <taxon>Pseudomonadota</taxon>
        <taxon>Alphaproteobacteria</taxon>
        <taxon>Hyphomicrobiales</taxon>
        <taxon>Devosiaceae</taxon>
        <taxon>Devosia</taxon>
    </lineage>
</organism>
<reference evidence="6" key="1">
    <citation type="submission" date="2023-03" db="EMBL/GenBank/DDBJ databases">
        <title>Andean soil-derived lignocellulolytic bacterial consortium as a source of novel taxa and putative plastic-active enzymes.</title>
        <authorList>
            <person name="Diaz-Garcia L."/>
            <person name="Chuvochina M."/>
            <person name="Feuerriegel G."/>
            <person name="Bunk B."/>
            <person name="Sproer C."/>
            <person name="Streit W.R."/>
            <person name="Rodriguez L.M."/>
            <person name="Overmann J."/>
            <person name="Jimenez D.J."/>
        </authorList>
    </citation>
    <scope>NUCLEOTIDE SEQUENCE</scope>
    <source>
        <strain evidence="6">MAG 4196</strain>
    </source>
</reference>
<keyword evidence="2" id="KW-0472">Membrane</keyword>
<dbReference type="InterPro" id="IPR018702">
    <property type="entry name" value="DUF2207"/>
</dbReference>
<feature type="transmembrane region" description="Helical" evidence="2">
    <location>
        <begin position="444"/>
        <end position="462"/>
    </location>
</feature>
<dbReference type="AlphaFoldDB" id="A0AAJ5VRV3"/>
<feature type="transmembrane region" description="Helical" evidence="2">
    <location>
        <begin position="387"/>
        <end position="407"/>
    </location>
</feature>
<feature type="transmembrane region" description="Helical" evidence="2">
    <location>
        <begin position="240"/>
        <end position="259"/>
    </location>
</feature>
<dbReference type="Pfam" id="PF20990">
    <property type="entry name" value="DUF2207_C"/>
    <property type="match status" value="1"/>
</dbReference>
<keyword evidence="2" id="KW-0812">Transmembrane</keyword>
<evidence type="ECO:0000313" key="7">
    <source>
        <dbReference type="Proteomes" id="UP001217476"/>
    </source>
</evidence>
<feature type="chain" id="PRO_5042513111" evidence="3">
    <location>
        <begin position="24"/>
        <end position="640"/>
    </location>
</feature>
<protein>
    <submittedName>
        <fullName evidence="6">DUF2207 domain-containing protein</fullName>
    </submittedName>
</protein>
<feature type="domain" description="Predicted membrane protein YciQ-like C-terminal" evidence="5">
    <location>
        <begin position="274"/>
        <end position="553"/>
    </location>
</feature>